<sequence length="645" mass="70386">MPRSAKKKKAEDFKKVKLKVGKKKAPPSNATDTSFTAKAIVVAGQSISTDKSAQLTNSHNRTLRELLTQLRHYSAPTRRDAVTGLGDFVTLHPEVLQAELGPIIEASVRLVVDNDPGVRRQLRRLYGEMLPMVSSHELAPFMPLAVVFTCSAMTHILDDIRADAVQFLDLLADAVPESVAQFAPRVLPSFFSLLDTSTTTSDGKRTEANARTALLTQSSRLTIMRSCFKFLSVVTRPLASHADPLWFMAPISASPIPPAQQLFYPDCSAPFAAMNLFGEAAVAGGDGSGDGSAAAVIREQSAAALDRLFPFLQATWTESATIFAAGRISTESLELCVRVMQILQVLWRAAYSNVIPPNDRIAGFLRQCTVFFPLGRDFEGDEATEAALLTLNIQLCELTAFVSQGAGDADADLSRTLRRVVRFVLHTLGLRTTKPARSQRASKRTLPHEQFVEILPVIWRLAQCCDCQDTSQLLQVVMLYANDCPPSSPAKTLCIRFLARIIELQWSRMPQRSTVDLGDSQLTGLAVEWVLGLPRLLWHLRDRNLDASLAAAETLRLVCQRTRLLDAHAIDTLQAGLATLFCVDVPGKGPVHGPFRLYPPALQRTVLEVVACTPGHSSRLVQAVRASNAAVAPAHAQIANEICGK</sequence>
<keyword evidence="5" id="KW-0690">Ribosome biogenesis</keyword>
<keyword evidence="8" id="KW-1185">Reference proteome</keyword>
<evidence type="ECO:0000256" key="1">
    <source>
        <dbReference type="ARBA" id="ARBA00002355"/>
    </source>
</evidence>
<dbReference type="PANTHER" id="PTHR16056:SF2">
    <property type="entry name" value="TESTIS-EXPRESSED PROTEIN 10"/>
    <property type="match status" value="1"/>
</dbReference>
<evidence type="ECO:0000259" key="6">
    <source>
        <dbReference type="Pfam" id="PF12333"/>
    </source>
</evidence>
<evidence type="ECO:0000256" key="4">
    <source>
        <dbReference type="ARBA" id="ARBA00023242"/>
    </source>
</evidence>
<keyword evidence="4 5" id="KW-0539">Nucleus</keyword>
<accession>A0A9W8I7T1</accession>
<dbReference type="Proteomes" id="UP001139887">
    <property type="component" value="Unassembled WGS sequence"/>
</dbReference>
<dbReference type="Gene3D" id="1.25.10.10">
    <property type="entry name" value="Leucine-rich Repeat Variant"/>
    <property type="match status" value="1"/>
</dbReference>
<comment type="subcellular location">
    <subcellularLocation>
        <location evidence="2 5">Nucleus</location>
    </subcellularLocation>
</comment>
<dbReference type="OrthoDB" id="361362at2759"/>
<evidence type="ECO:0000256" key="5">
    <source>
        <dbReference type="RuleBase" id="RU368021"/>
    </source>
</evidence>
<name>A0A9W8I7T1_9FUNG</name>
<comment type="function">
    <text evidence="1 5">Component of the RIX1 complex required for processing of ITS2 sequences from 35S pre-rRNA.</text>
</comment>
<proteinExistence type="inferred from homology"/>
<dbReference type="GO" id="GO:0120330">
    <property type="term" value="C:rixosome complex"/>
    <property type="evidence" value="ECO:0007669"/>
    <property type="project" value="UniProtKB-UniRule"/>
</dbReference>
<comment type="similarity">
    <text evidence="3 5">Belongs to the IPI1/TEX10 family.</text>
</comment>
<dbReference type="AlphaFoldDB" id="A0A9W8I7T1"/>
<reference evidence="7" key="1">
    <citation type="submission" date="2022-07" db="EMBL/GenBank/DDBJ databases">
        <title>Phylogenomic reconstructions and comparative analyses of Kickxellomycotina fungi.</title>
        <authorList>
            <person name="Reynolds N.K."/>
            <person name="Stajich J.E."/>
            <person name="Barry K."/>
            <person name="Grigoriev I.V."/>
            <person name="Crous P."/>
            <person name="Smith M.E."/>
        </authorList>
    </citation>
    <scope>NUCLEOTIDE SEQUENCE</scope>
    <source>
        <strain evidence="7">NRRL 1566</strain>
    </source>
</reference>
<comment type="caution">
    <text evidence="7">The sequence shown here is derived from an EMBL/GenBank/DDBJ whole genome shotgun (WGS) entry which is preliminary data.</text>
</comment>
<dbReference type="InterPro" id="IPR011989">
    <property type="entry name" value="ARM-like"/>
</dbReference>
<dbReference type="InterPro" id="IPR016024">
    <property type="entry name" value="ARM-type_fold"/>
</dbReference>
<dbReference type="EMBL" id="JANBUW010000044">
    <property type="protein sequence ID" value="KAJ2850107.1"/>
    <property type="molecule type" value="Genomic_DNA"/>
</dbReference>
<dbReference type="PANTHER" id="PTHR16056">
    <property type="entry name" value="REGULATOR OF MICROTUBULE DYNAMICS PROTEIN"/>
    <property type="match status" value="1"/>
</dbReference>
<gene>
    <name evidence="7" type="primary">IPI1</name>
    <name evidence="7" type="ORF">IWW36_002162</name>
</gene>
<evidence type="ECO:0000256" key="2">
    <source>
        <dbReference type="ARBA" id="ARBA00004123"/>
    </source>
</evidence>
<dbReference type="InterPro" id="IPR024679">
    <property type="entry name" value="Ipi1_N"/>
</dbReference>
<dbReference type="Pfam" id="PF12333">
    <property type="entry name" value="Ipi1_N"/>
    <property type="match status" value="1"/>
</dbReference>
<dbReference type="SUPFAM" id="SSF48371">
    <property type="entry name" value="ARM repeat"/>
    <property type="match status" value="1"/>
</dbReference>
<dbReference type="GO" id="GO:0006364">
    <property type="term" value="P:rRNA processing"/>
    <property type="evidence" value="ECO:0007669"/>
    <property type="project" value="UniProtKB-UniRule"/>
</dbReference>
<comment type="subunit">
    <text evidence="5">Component of the RIX1 complex.</text>
</comment>
<evidence type="ECO:0000256" key="3">
    <source>
        <dbReference type="ARBA" id="ARBA00006427"/>
    </source>
</evidence>
<evidence type="ECO:0000313" key="7">
    <source>
        <dbReference type="EMBL" id="KAJ2850107.1"/>
    </source>
</evidence>
<feature type="domain" description="Pre-rRNA-processing protein Ipi1 N-terminal" evidence="6">
    <location>
        <begin position="137"/>
        <end position="231"/>
    </location>
</feature>
<organism evidence="7 8">
    <name type="scientific">Coemansia brasiliensis</name>
    <dbReference type="NCBI Taxonomy" id="2650707"/>
    <lineage>
        <taxon>Eukaryota</taxon>
        <taxon>Fungi</taxon>
        <taxon>Fungi incertae sedis</taxon>
        <taxon>Zoopagomycota</taxon>
        <taxon>Kickxellomycotina</taxon>
        <taxon>Kickxellomycetes</taxon>
        <taxon>Kickxellales</taxon>
        <taxon>Kickxellaceae</taxon>
        <taxon>Coemansia</taxon>
    </lineage>
</organism>
<dbReference type="GO" id="GO:0005634">
    <property type="term" value="C:nucleus"/>
    <property type="evidence" value="ECO:0007669"/>
    <property type="project" value="UniProtKB-SubCell"/>
</dbReference>
<keyword evidence="5" id="KW-0698">rRNA processing</keyword>
<protein>
    <recommendedName>
        <fullName evidence="5">Pre-rRNA-processing protein</fullName>
    </recommendedName>
</protein>
<evidence type="ECO:0000313" key="8">
    <source>
        <dbReference type="Proteomes" id="UP001139887"/>
    </source>
</evidence>